<evidence type="ECO:0000313" key="2">
    <source>
        <dbReference type="EMBL" id="SJL16835.1"/>
    </source>
</evidence>
<dbReference type="AlphaFoldDB" id="A0A284S756"/>
<proteinExistence type="predicted"/>
<sequence>MLSSSPTPQQMSPMVHHPTKSSSASLDTCPDNTIFSTPSFSRVPEPMVPSIPPSNAAVIADSDTPPIKLGLISPEHSSHPHSTTTSTGAVISPPPFSRVLEMMALLDFSHEAIVVTVTLPRNPGPISNKNDPTHVQ</sequence>
<organism evidence="2 3">
    <name type="scientific">Armillaria ostoyae</name>
    <name type="common">Armillaria root rot fungus</name>
    <dbReference type="NCBI Taxonomy" id="47428"/>
    <lineage>
        <taxon>Eukaryota</taxon>
        <taxon>Fungi</taxon>
        <taxon>Dikarya</taxon>
        <taxon>Basidiomycota</taxon>
        <taxon>Agaricomycotina</taxon>
        <taxon>Agaricomycetes</taxon>
        <taxon>Agaricomycetidae</taxon>
        <taxon>Agaricales</taxon>
        <taxon>Marasmiineae</taxon>
        <taxon>Physalacriaceae</taxon>
        <taxon>Armillaria</taxon>
    </lineage>
</organism>
<evidence type="ECO:0000256" key="1">
    <source>
        <dbReference type="SAM" id="MobiDB-lite"/>
    </source>
</evidence>
<dbReference type="EMBL" id="FUEG01000038">
    <property type="protein sequence ID" value="SJL16835.1"/>
    <property type="molecule type" value="Genomic_DNA"/>
</dbReference>
<feature type="compositionally biased region" description="Polar residues" evidence="1">
    <location>
        <begin position="20"/>
        <end position="40"/>
    </location>
</feature>
<feature type="region of interest" description="Disordered" evidence="1">
    <location>
        <begin position="1"/>
        <end position="91"/>
    </location>
</feature>
<feature type="compositionally biased region" description="Low complexity" evidence="1">
    <location>
        <begin position="1"/>
        <end position="14"/>
    </location>
</feature>
<name>A0A284S756_ARMOS</name>
<protein>
    <submittedName>
        <fullName evidence="2">Uncharacterized protein</fullName>
    </submittedName>
</protein>
<keyword evidence="3" id="KW-1185">Reference proteome</keyword>
<evidence type="ECO:0000313" key="3">
    <source>
        <dbReference type="Proteomes" id="UP000219338"/>
    </source>
</evidence>
<accession>A0A284S756</accession>
<reference evidence="3" key="1">
    <citation type="journal article" date="2017" name="Nat. Ecol. Evol.">
        <title>Genome expansion and lineage-specific genetic innovations in the forest pathogenic fungi Armillaria.</title>
        <authorList>
            <person name="Sipos G."/>
            <person name="Prasanna A.N."/>
            <person name="Walter M.C."/>
            <person name="O'Connor E."/>
            <person name="Balint B."/>
            <person name="Krizsan K."/>
            <person name="Kiss B."/>
            <person name="Hess J."/>
            <person name="Varga T."/>
            <person name="Slot J."/>
            <person name="Riley R."/>
            <person name="Boka B."/>
            <person name="Rigling D."/>
            <person name="Barry K."/>
            <person name="Lee J."/>
            <person name="Mihaltcheva S."/>
            <person name="LaButti K."/>
            <person name="Lipzen A."/>
            <person name="Waldron R."/>
            <person name="Moloney N.M."/>
            <person name="Sperisen C."/>
            <person name="Kredics L."/>
            <person name="Vagvoelgyi C."/>
            <person name="Patrignani A."/>
            <person name="Fitzpatrick D."/>
            <person name="Nagy I."/>
            <person name="Doyle S."/>
            <person name="Anderson J.B."/>
            <person name="Grigoriev I.V."/>
            <person name="Gueldener U."/>
            <person name="Muensterkoetter M."/>
            <person name="Nagy L.G."/>
        </authorList>
    </citation>
    <scope>NUCLEOTIDE SEQUENCE [LARGE SCALE GENOMIC DNA]</scope>
    <source>
        <strain evidence="3">C18/9</strain>
    </source>
</reference>
<dbReference type="Proteomes" id="UP000219338">
    <property type="component" value="Unassembled WGS sequence"/>
</dbReference>
<gene>
    <name evidence="2" type="ORF">ARMOST_20364</name>
</gene>